<dbReference type="EMBL" id="VJMH01001289">
    <property type="protein sequence ID" value="KAF0712388.1"/>
    <property type="molecule type" value="Genomic_DNA"/>
</dbReference>
<evidence type="ECO:0000256" key="1">
    <source>
        <dbReference type="SAM" id="MobiDB-lite"/>
    </source>
</evidence>
<name>A0A6A4ZU76_9STRA</name>
<feature type="compositionally biased region" description="Polar residues" evidence="1">
    <location>
        <begin position="210"/>
        <end position="221"/>
    </location>
</feature>
<evidence type="ECO:0000313" key="2">
    <source>
        <dbReference type="EMBL" id="KAF0712388.1"/>
    </source>
</evidence>
<feature type="compositionally biased region" description="Low complexity" evidence="1">
    <location>
        <begin position="198"/>
        <end position="209"/>
    </location>
</feature>
<sequence length="254" mass="28922">MTSDNSDNSDIYASEDELLASYQLPPLDKVQDVKTKIKTENPNSLDIQFRIFKIKSYTAKQDEYSGTHVWLVDDNRNEIAYRTRAEKLARLHDDHMQARLLRVTVFKNRLKEIVQWKVHDLVRLTVSRPILFKDNFAQANLHTIQSFQSKAQYKPPKVNSTLPATNATAPRNVEDHTDEASQEKQQLEQSQPLKLEQTTPTKRAATPKTNSVVAATLATTSHSDEGLTDESSQEKTQLKPSPPIKLEKTTPTKR</sequence>
<dbReference type="AlphaFoldDB" id="A0A6A4ZU76"/>
<proteinExistence type="predicted"/>
<gene>
    <name evidence="2" type="ORF">As57867_004832</name>
</gene>
<feature type="compositionally biased region" description="Basic and acidic residues" evidence="1">
    <location>
        <begin position="172"/>
        <end position="186"/>
    </location>
</feature>
<accession>A0A6A4ZU76</accession>
<feature type="compositionally biased region" description="Polar residues" evidence="1">
    <location>
        <begin position="158"/>
        <end position="169"/>
    </location>
</feature>
<protein>
    <submittedName>
        <fullName evidence="2">Uncharacterized protein</fullName>
    </submittedName>
</protein>
<feature type="region of interest" description="Disordered" evidence="1">
    <location>
        <begin position="150"/>
        <end position="254"/>
    </location>
</feature>
<reference evidence="2" key="1">
    <citation type="submission" date="2019-06" db="EMBL/GenBank/DDBJ databases">
        <title>Genomics analysis of Aphanomyces spp. identifies a new class of oomycete effector associated with host adaptation.</title>
        <authorList>
            <person name="Gaulin E."/>
        </authorList>
    </citation>
    <scope>NUCLEOTIDE SEQUENCE</scope>
    <source>
        <strain evidence="2">CBS 578.67</strain>
    </source>
</reference>
<comment type="caution">
    <text evidence="2">The sequence shown here is derived from an EMBL/GenBank/DDBJ whole genome shotgun (WGS) entry which is preliminary data.</text>
</comment>
<feature type="non-terminal residue" evidence="2">
    <location>
        <position position="254"/>
    </location>
</feature>
<organism evidence="2">
    <name type="scientific">Aphanomyces stellatus</name>
    <dbReference type="NCBI Taxonomy" id="120398"/>
    <lineage>
        <taxon>Eukaryota</taxon>
        <taxon>Sar</taxon>
        <taxon>Stramenopiles</taxon>
        <taxon>Oomycota</taxon>
        <taxon>Saprolegniomycetes</taxon>
        <taxon>Saprolegniales</taxon>
        <taxon>Verrucalvaceae</taxon>
        <taxon>Aphanomyces</taxon>
    </lineage>
</organism>
<feature type="compositionally biased region" description="Basic and acidic residues" evidence="1">
    <location>
        <begin position="245"/>
        <end position="254"/>
    </location>
</feature>